<dbReference type="GO" id="GO:0005829">
    <property type="term" value="C:cytosol"/>
    <property type="evidence" value="ECO:0007669"/>
    <property type="project" value="TreeGrafter"/>
</dbReference>
<dbReference type="GO" id="GO:0044183">
    <property type="term" value="F:protein folding chaperone"/>
    <property type="evidence" value="ECO:0007669"/>
    <property type="project" value="TreeGrafter"/>
</dbReference>
<dbReference type="AlphaFoldDB" id="A0A3G2SAC5"/>
<dbReference type="PANTHER" id="PTHR46512:SF1">
    <property type="entry name" value="PEPTIDYLPROLYL ISOMERASE"/>
    <property type="match status" value="1"/>
</dbReference>
<organism evidence="2 3">
    <name type="scientific">Malassezia restricta (strain ATCC 96810 / NBRC 103918 / CBS 7877)</name>
    <name type="common">Seborrheic dermatitis infection agent</name>
    <dbReference type="NCBI Taxonomy" id="425264"/>
    <lineage>
        <taxon>Eukaryota</taxon>
        <taxon>Fungi</taxon>
        <taxon>Dikarya</taxon>
        <taxon>Basidiomycota</taxon>
        <taxon>Ustilaginomycotina</taxon>
        <taxon>Malasseziomycetes</taxon>
        <taxon>Malasseziales</taxon>
        <taxon>Malasseziaceae</taxon>
        <taxon>Malassezia</taxon>
    </lineage>
</organism>
<dbReference type="Gene3D" id="1.25.40.10">
    <property type="entry name" value="Tetratricopeptide repeat domain"/>
    <property type="match status" value="1"/>
</dbReference>
<dbReference type="GO" id="GO:0005740">
    <property type="term" value="C:mitochondrial envelope"/>
    <property type="evidence" value="ECO:0007669"/>
    <property type="project" value="TreeGrafter"/>
</dbReference>
<name>A0A3G2SAC5_MALR7</name>
<dbReference type="PANTHER" id="PTHR46512">
    <property type="entry name" value="PEPTIDYLPROLYL ISOMERASE"/>
    <property type="match status" value="1"/>
</dbReference>
<sequence length="172" mass="18934">MSGAHGDVATKMAQGLAYKDQGNEAFMKGDHVGALKAYHYATLYLAGLDVNVLQQLGPVPDRARGTREDQKQLSLVRSNMAACYLAQERYDRAVQVCDQALASDPANAKAIFRKAQALRRQGALYQARDWLDAEGVRPYTHSPDFDAERARIAASIAARERASHARLRGFLT</sequence>
<feature type="repeat" description="TPR" evidence="1">
    <location>
        <begin position="74"/>
        <end position="107"/>
    </location>
</feature>
<dbReference type="PROSITE" id="PS50005">
    <property type="entry name" value="TPR"/>
    <property type="match status" value="1"/>
</dbReference>
<dbReference type="VEuPathDB" id="FungiDB:DNF11_2067"/>
<dbReference type="EMBL" id="CP033150">
    <property type="protein sequence ID" value="AYO43017.1"/>
    <property type="molecule type" value="Genomic_DNA"/>
</dbReference>
<dbReference type="GO" id="GO:0043066">
    <property type="term" value="P:negative regulation of apoptotic process"/>
    <property type="evidence" value="ECO:0007669"/>
    <property type="project" value="TreeGrafter"/>
</dbReference>
<dbReference type="SUPFAM" id="SSF48452">
    <property type="entry name" value="TPR-like"/>
    <property type="match status" value="1"/>
</dbReference>
<dbReference type="InterPro" id="IPR019734">
    <property type="entry name" value="TPR_rpt"/>
</dbReference>
<evidence type="ECO:0000256" key="1">
    <source>
        <dbReference type="PROSITE-ProRule" id="PRU00339"/>
    </source>
</evidence>
<reference evidence="2 3" key="1">
    <citation type="submission" date="2018-10" db="EMBL/GenBank/DDBJ databases">
        <title>Complete genome sequence of Malassezia restricta CBS 7877.</title>
        <authorList>
            <person name="Morand S.C."/>
            <person name="Bertignac M."/>
            <person name="Iltis A."/>
            <person name="Kolder I."/>
            <person name="Pirovano W."/>
            <person name="Jourdain R."/>
            <person name="Clavaud C."/>
        </authorList>
    </citation>
    <scope>NUCLEOTIDE SEQUENCE [LARGE SCALE GENOMIC DNA]</scope>
    <source>
        <strain evidence="2 3">CBS 7877</strain>
    </source>
</reference>
<keyword evidence="3" id="KW-1185">Reference proteome</keyword>
<dbReference type="GO" id="GO:0012505">
    <property type="term" value="C:endomembrane system"/>
    <property type="evidence" value="ECO:0007669"/>
    <property type="project" value="TreeGrafter"/>
</dbReference>
<proteinExistence type="predicted"/>
<dbReference type="InterPro" id="IPR050754">
    <property type="entry name" value="FKBP4/5/8-like"/>
</dbReference>
<gene>
    <name evidence="2" type="primary">Ttc9c</name>
    <name evidence="2" type="ORF">DNF11_2067</name>
</gene>
<dbReference type="GO" id="GO:0016020">
    <property type="term" value="C:membrane"/>
    <property type="evidence" value="ECO:0007669"/>
    <property type="project" value="TreeGrafter"/>
</dbReference>
<dbReference type="InterPro" id="IPR011990">
    <property type="entry name" value="TPR-like_helical_dom_sf"/>
</dbReference>
<keyword evidence="1" id="KW-0802">TPR repeat</keyword>
<accession>A0A3G2SAC5</accession>
<protein>
    <submittedName>
        <fullName evidence="2">Tetratricopeptide repeat protein 9C</fullName>
    </submittedName>
</protein>
<evidence type="ECO:0000313" key="2">
    <source>
        <dbReference type="EMBL" id="AYO43017.1"/>
    </source>
</evidence>
<dbReference type="OrthoDB" id="433738at2759"/>
<evidence type="ECO:0000313" key="3">
    <source>
        <dbReference type="Proteomes" id="UP000269793"/>
    </source>
</evidence>
<dbReference type="SMART" id="SM00028">
    <property type="entry name" value="TPR"/>
    <property type="match status" value="2"/>
</dbReference>
<dbReference type="Proteomes" id="UP000269793">
    <property type="component" value="Chromosome III"/>
</dbReference>
<dbReference type="Pfam" id="PF14559">
    <property type="entry name" value="TPR_19"/>
    <property type="match status" value="1"/>
</dbReference>